<dbReference type="PANTHER" id="PTHR11177">
    <property type="entry name" value="CHITINASE"/>
    <property type="match status" value="1"/>
</dbReference>
<protein>
    <recommendedName>
        <fullName evidence="3">chitinase</fullName>
        <ecNumber evidence="3">3.2.1.14</ecNumber>
    </recommendedName>
</protein>
<dbReference type="GO" id="GO:0006032">
    <property type="term" value="P:chitin catabolic process"/>
    <property type="evidence" value="ECO:0007669"/>
    <property type="project" value="UniProtKB-KW"/>
</dbReference>
<evidence type="ECO:0000256" key="1">
    <source>
        <dbReference type="ARBA" id="ARBA00000822"/>
    </source>
</evidence>
<dbReference type="EC" id="3.2.1.14" evidence="3"/>
<keyword evidence="10 12" id="KW-0326">Glycosidase</keyword>
<feature type="domain" description="Chitin-binding type-2" evidence="14">
    <location>
        <begin position="306"/>
        <end position="361"/>
    </location>
</feature>
<comment type="catalytic activity">
    <reaction evidence="1">
        <text>Random endo-hydrolysis of N-acetyl-beta-D-glucosaminide (1-&gt;4)-beta-linkages in chitin and chitodextrins.</text>
        <dbReference type="EC" id="3.2.1.14"/>
    </reaction>
</comment>
<dbReference type="EMBL" id="CAKKLH010000013">
    <property type="protein sequence ID" value="CAH0099028.1"/>
    <property type="molecule type" value="Genomic_DNA"/>
</dbReference>
<evidence type="ECO:0000256" key="11">
    <source>
        <dbReference type="ARBA" id="ARBA00023326"/>
    </source>
</evidence>
<evidence type="ECO:0000256" key="8">
    <source>
        <dbReference type="ARBA" id="ARBA00023157"/>
    </source>
</evidence>
<dbReference type="Gene3D" id="3.10.50.10">
    <property type="match status" value="1"/>
</dbReference>
<keyword evidence="5 13" id="KW-0732">Signal</keyword>
<proteinExistence type="inferred from homology"/>
<organism evidence="16 17">
    <name type="scientific">Daphnia galeata</name>
    <dbReference type="NCBI Taxonomy" id="27404"/>
    <lineage>
        <taxon>Eukaryota</taxon>
        <taxon>Metazoa</taxon>
        <taxon>Ecdysozoa</taxon>
        <taxon>Arthropoda</taxon>
        <taxon>Crustacea</taxon>
        <taxon>Branchiopoda</taxon>
        <taxon>Diplostraca</taxon>
        <taxon>Cladocera</taxon>
        <taxon>Anomopoda</taxon>
        <taxon>Daphniidae</taxon>
        <taxon>Daphnia</taxon>
    </lineage>
</organism>
<evidence type="ECO:0000256" key="6">
    <source>
        <dbReference type="ARBA" id="ARBA00022801"/>
    </source>
</evidence>
<evidence type="ECO:0000256" key="5">
    <source>
        <dbReference type="ARBA" id="ARBA00022729"/>
    </source>
</evidence>
<comment type="caution">
    <text evidence="16">The sequence shown here is derived from an EMBL/GenBank/DDBJ whole genome shotgun (WGS) entry which is preliminary data.</text>
</comment>
<keyword evidence="9" id="KW-0119">Carbohydrate metabolism</keyword>
<dbReference type="FunFam" id="3.10.50.10:FF:000004">
    <property type="entry name" value="Chitinase 5"/>
    <property type="match status" value="1"/>
</dbReference>
<keyword evidence="4" id="KW-0147">Chitin-binding</keyword>
<dbReference type="FunFam" id="2.170.140.10:FF:000030">
    <property type="entry name" value="Uncharacterized protein"/>
    <property type="match status" value="1"/>
</dbReference>
<feature type="chain" id="PRO_5035215998" description="chitinase" evidence="13">
    <location>
        <begin position="19"/>
        <end position="361"/>
    </location>
</feature>
<dbReference type="InterPro" id="IPR036508">
    <property type="entry name" value="Chitin-bd_dom_sf"/>
</dbReference>
<dbReference type="AlphaFoldDB" id="A0A8J2WGW7"/>
<dbReference type="PROSITE" id="PS50940">
    <property type="entry name" value="CHIT_BIND_II"/>
    <property type="match status" value="1"/>
</dbReference>
<evidence type="ECO:0000313" key="17">
    <source>
        <dbReference type="Proteomes" id="UP000789390"/>
    </source>
</evidence>
<dbReference type="InterPro" id="IPR011583">
    <property type="entry name" value="Chitinase_II/V-like_cat"/>
</dbReference>
<dbReference type="SMART" id="SM00636">
    <property type="entry name" value="Glyco_18"/>
    <property type="match status" value="1"/>
</dbReference>
<dbReference type="SUPFAM" id="SSF57625">
    <property type="entry name" value="Invertebrate chitin-binding proteins"/>
    <property type="match status" value="1"/>
</dbReference>
<evidence type="ECO:0000256" key="12">
    <source>
        <dbReference type="RuleBase" id="RU000489"/>
    </source>
</evidence>
<dbReference type="Proteomes" id="UP000789390">
    <property type="component" value="Unassembled WGS sequence"/>
</dbReference>
<reference evidence="16" key="1">
    <citation type="submission" date="2021-11" db="EMBL/GenBank/DDBJ databases">
        <authorList>
            <person name="Schell T."/>
        </authorList>
    </citation>
    <scope>NUCLEOTIDE SEQUENCE</scope>
    <source>
        <strain evidence="16">M5</strain>
    </source>
</reference>
<feature type="signal peptide" evidence="13">
    <location>
        <begin position="1"/>
        <end position="18"/>
    </location>
</feature>
<evidence type="ECO:0000256" key="3">
    <source>
        <dbReference type="ARBA" id="ARBA00012729"/>
    </source>
</evidence>
<evidence type="ECO:0000256" key="2">
    <source>
        <dbReference type="ARBA" id="ARBA00009121"/>
    </source>
</evidence>
<sequence length="361" mass="39922">MKIVAILAFGLLVTLANAQGNYKKVCYFANWPYYRPGAGQYGVDKLDPFECTHMIYGFAVLDKITYEMVVYDSYVDIDLGGYQKFTGLKTRNPNLKTLIALGGWNDSAFSTQYSELVSDPAKMANFVSKALAFVRQYNFDGLDFDWEYPGDPDIHGSWENTVDHHAPLYRRDYEIGKEAVIVSEAVDYWLAQGMPAQKLIFGVPSYGRTFRLANSSQTGLLSPAIGAGPQGPYTGQDGFLSLYEICNYQKSGWNVVTDPTGKMGPYAYQGITPLSNAITATLEGRPFNTNTPAPTPTPFPMTTTKAMTCTSEGSYYADPANCSKYYRCVNGKVVTYYCQSGLVFNSAINICDWPYNVPGCA</sequence>
<gene>
    <name evidence="16" type="ORF">DGAL_LOCUS1136</name>
</gene>
<evidence type="ECO:0000256" key="10">
    <source>
        <dbReference type="ARBA" id="ARBA00023295"/>
    </source>
</evidence>
<dbReference type="SMART" id="SM00494">
    <property type="entry name" value="ChtBD2"/>
    <property type="match status" value="1"/>
</dbReference>
<comment type="similarity">
    <text evidence="2">Belongs to the glycosyl hydrolase 18 family. Chitinase class II subfamily.</text>
</comment>
<dbReference type="InterPro" id="IPR050314">
    <property type="entry name" value="Glycosyl_Hydrlase_18"/>
</dbReference>
<keyword evidence="7" id="KW-0146">Chitin degradation</keyword>
<evidence type="ECO:0000256" key="13">
    <source>
        <dbReference type="SAM" id="SignalP"/>
    </source>
</evidence>
<dbReference type="InterPro" id="IPR001579">
    <property type="entry name" value="Glyco_hydro_18_chit_AS"/>
</dbReference>
<dbReference type="InterPro" id="IPR001223">
    <property type="entry name" value="Glyco_hydro18_cat"/>
</dbReference>
<dbReference type="GO" id="GO:0005576">
    <property type="term" value="C:extracellular region"/>
    <property type="evidence" value="ECO:0007669"/>
    <property type="project" value="InterPro"/>
</dbReference>
<keyword evidence="8" id="KW-1015">Disulfide bond</keyword>
<dbReference type="PROSITE" id="PS51910">
    <property type="entry name" value="GH18_2"/>
    <property type="match status" value="1"/>
</dbReference>
<evidence type="ECO:0000256" key="4">
    <source>
        <dbReference type="ARBA" id="ARBA00022669"/>
    </source>
</evidence>
<dbReference type="Gene3D" id="3.20.20.80">
    <property type="entry name" value="Glycosidases"/>
    <property type="match status" value="1"/>
</dbReference>
<dbReference type="PROSITE" id="PS01095">
    <property type="entry name" value="GH18_1"/>
    <property type="match status" value="1"/>
</dbReference>
<dbReference type="GO" id="GO:0000272">
    <property type="term" value="P:polysaccharide catabolic process"/>
    <property type="evidence" value="ECO:0007669"/>
    <property type="project" value="UniProtKB-KW"/>
</dbReference>
<dbReference type="Pfam" id="PF01607">
    <property type="entry name" value="CBM_14"/>
    <property type="match status" value="1"/>
</dbReference>
<keyword evidence="6 12" id="KW-0378">Hydrolase</keyword>
<dbReference type="InterPro" id="IPR002557">
    <property type="entry name" value="Chitin-bd_dom"/>
</dbReference>
<evidence type="ECO:0000256" key="9">
    <source>
        <dbReference type="ARBA" id="ARBA00023277"/>
    </source>
</evidence>
<dbReference type="Pfam" id="PF00704">
    <property type="entry name" value="Glyco_hydro_18"/>
    <property type="match status" value="2"/>
</dbReference>
<dbReference type="InterPro" id="IPR017853">
    <property type="entry name" value="GH"/>
</dbReference>
<keyword evidence="11" id="KW-0624">Polysaccharide degradation</keyword>
<evidence type="ECO:0000259" key="15">
    <source>
        <dbReference type="PROSITE" id="PS51910"/>
    </source>
</evidence>
<evidence type="ECO:0000256" key="7">
    <source>
        <dbReference type="ARBA" id="ARBA00023024"/>
    </source>
</evidence>
<dbReference type="InterPro" id="IPR029070">
    <property type="entry name" value="Chitinase_insertion_sf"/>
</dbReference>
<feature type="domain" description="GH18" evidence="15">
    <location>
        <begin position="22"/>
        <end position="153"/>
    </location>
</feature>
<dbReference type="GO" id="GO:0008843">
    <property type="term" value="F:endochitinase activity"/>
    <property type="evidence" value="ECO:0007669"/>
    <property type="project" value="UniProtKB-EC"/>
</dbReference>
<dbReference type="OrthoDB" id="73875at2759"/>
<dbReference type="Gene3D" id="2.170.140.10">
    <property type="entry name" value="Chitin binding domain"/>
    <property type="match status" value="1"/>
</dbReference>
<evidence type="ECO:0000313" key="16">
    <source>
        <dbReference type="EMBL" id="CAH0099028.1"/>
    </source>
</evidence>
<accession>A0A8J2WGW7</accession>
<dbReference type="GO" id="GO:0008061">
    <property type="term" value="F:chitin binding"/>
    <property type="evidence" value="ECO:0007669"/>
    <property type="project" value="UniProtKB-KW"/>
</dbReference>
<dbReference type="PANTHER" id="PTHR11177:SF360">
    <property type="entry name" value="CHITINASE 4-RELATED"/>
    <property type="match status" value="1"/>
</dbReference>
<evidence type="ECO:0000259" key="14">
    <source>
        <dbReference type="PROSITE" id="PS50940"/>
    </source>
</evidence>
<dbReference type="SUPFAM" id="SSF51445">
    <property type="entry name" value="(Trans)glycosidases"/>
    <property type="match status" value="1"/>
</dbReference>
<keyword evidence="17" id="KW-1185">Reference proteome</keyword>
<name>A0A8J2WGW7_9CRUS</name>